<dbReference type="GO" id="GO:0000381">
    <property type="term" value="P:regulation of alternative mRNA splicing, via spliceosome"/>
    <property type="evidence" value="ECO:0007669"/>
    <property type="project" value="TreeGrafter"/>
</dbReference>
<feature type="compositionally biased region" description="Acidic residues" evidence="2">
    <location>
        <begin position="85"/>
        <end position="99"/>
    </location>
</feature>
<dbReference type="PANTHER" id="PTHR15316">
    <property type="entry name" value="SPLICEOSOME ASSOCIATED PROTEIN 114/SWAP SPLICING FACTOR-RELATED"/>
    <property type="match status" value="1"/>
</dbReference>
<name>A0A3P7IZ76_STRVU</name>
<sequence length="224" mass="25372">MEDVNYRVAWEKHQKSLRDKEEKEAEKERVAYASIDWHDFVVVQTVDFQPGDASNLPGLCTPKDVGARILLEARSEAQKQAGEAMEMDMDESDSEEEGEQQIQNEVEPAPESTPTPAAPPPQEEAPPPPAEFSTPLPPTRQKDLIVKDYDPKKGKQLKNFLQWTAHAMKRPADKWLISPLTGERIPSDKLEEHVRYALIDTSRNISLFFDIELVSGTCPLNYVF</sequence>
<dbReference type="InterPro" id="IPR022030">
    <property type="entry name" value="SF3A1_dom"/>
</dbReference>
<reference evidence="4 5" key="1">
    <citation type="submission" date="2018-11" db="EMBL/GenBank/DDBJ databases">
        <authorList>
            <consortium name="Pathogen Informatics"/>
        </authorList>
    </citation>
    <scope>NUCLEOTIDE SEQUENCE [LARGE SCALE GENOMIC DNA]</scope>
</reference>
<keyword evidence="1" id="KW-0507">mRNA processing</keyword>
<keyword evidence="5" id="KW-1185">Reference proteome</keyword>
<dbReference type="Pfam" id="PF12230">
    <property type="entry name" value="PRP21_like_P"/>
    <property type="match status" value="1"/>
</dbReference>
<dbReference type="GO" id="GO:0005686">
    <property type="term" value="C:U2 snRNP"/>
    <property type="evidence" value="ECO:0007669"/>
    <property type="project" value="TreeGrafter"/>
</dbReference>
<evidence type="ECO:0000313" key="5">
    <source>
        <dbReference type="Proteomes" id="UP000270094"/>
    </source>
</evidence>
<dbReference type="EMBL" id="UYYB01025912">
    <property type="protein sequence ID" value="VDM72549.1"/>
    <property type="molecule type" value="Genomic_DNA"/>
</dbReference>
<organism evidence="4 5">
    <name type="scientific">Strongylus vulgaris</name>
    <name type="common">Blood worm</name>
    <dbReference type="NCBI Taxonomy" id="40348"/>
    <lineage>
        <taxon>Eukaryota</taxon>
        <taxon>Metazoa</taxon>
        <taxon>Ecdysozoa</taxon>
        <taxon>Nematoda</taxon>
        <taxon>Chromadorea</taxon>
        <taxon>Rhabditida</taxon>
        <taxon>Rhabditina</taxon>
        <taxon>Rhabditomorpha</taxon>
        <taxon>Strongyloidea</taxon>
        <taxon>Strongylidae</taxon>
        <taxon>Strongylus</taxon>
    </lineage>
</organism>
<accession>A0A3P7IZ76</accession>
<evidence type="ECO:0000259" key="3">
    <source>
        <dbReference type="Pfam" id="PF12230"/>
    </source>
</evidence>
<proteinExistence type="predicted"/>
<evidence type="ECO:0000313" key="4">
    <source>
        <dbReference type="EMBL" id="VDM72549.1"/>
    </source>
</evidence>
<feature type="compositionally biased region" description="Pro residues" evidence="2">
    <location>
        <begin position="111"/>
        <end position="138"/>
    </location>
</feature>
<dbReference type="OrthoDB" id="447637at2759"/>
<dbReference type="Proteomes" id="UP000270094">
    <property type="component" value="Unassembled WGS sequence"/>
</dbReference>
<dbReference type="InterPro" id="IPR045146">
    <property type="entry name" value="SF3A1"/>
</dbReference>
<evidence type="ECO:0000256" key="2">
    <source>
        <dbReference type="SAM" id="MobiDB-lite"/>
    </source>
</evidence>
<gene>
    <name evidence="4" type="ORF">SVUK_LOCUS7547</name>
</gene>
<feature type="domain" description="Splicing factor 3A subunit 1 conserved" evidence="3">
    <location>
        <begin position="2"/>
        <end position="200"/>
    </location>
</feature>
<protein>
    <recommendedName>
        <fullName evidence="3">Splicing factor 3A subunit 1 conserved domain-containing protein</fullName>
    </recommendedName>
</protein>
<dbReference type="GO" id="GO:0071004">
    <property type="term" value="C:U2-type prespliceosome"/>
    <property type="evidence" value="ECO:0007669"/>
    <property type="project" value="TreeGrafter"/>
</dbReference>
<dbReference type="PANTHER" id="PTHR15316:SF1">
    <property type="entry name" value="SPLICING FACTOR 3A SUBUNIT 1"/>
    <property type="match status" value="1"/>
</dbReference>
<feature type="non-terminal residue" evidence="4">
    <location>
        <position position="224"/>
    </location>
</feature>
<feature type="region of interest" description="Disordered" evidence="2">
    <location>
        <begin position="77"/>
        <end position="141"/>
    </location>
</feature>
<evidence type="ECO:0000256" key="1">
    <source>
        <dbReference type="ARBA" id="ARBA00022664"/>
    </source>
</evidence>
<dbReference type="GO" id="GO:0045292">
    <property type="term" value="P:mRNA cis splicing, via spliceosome"/>
    <property type="evidence" value="ECO:0007669"/>
    <property type="project" value="InterPro"/>
</dbReference>
<dbReference type="AlphaFoldDB" id="A0A3P7IZ76"/>
<dbReference type="GO" id="GO:0071013">
    <property type="term" value="C:catalytic step 2 spliceosome"/>
    <property type="evidence" value="ECO:0007669"/>
    <property type="project" value="TreeGrafter"/>
</dbReference>
<dbReference type="GO" id="GO:0003723">
    <property type="term" value="F:RNA binding"/>
    <property type="evidence" value="ECO:0007669"/>
    <property type="project" value="InterPro"/>
</dbReference>